<dbReference type="AlphaFoldDB" id="A0A644ZTI3"/>
<organism evidence="1">
    <name type="scientific">bioreactor metagenome</name>
    <dbReference type="NCBI Taxonomy" id="1076179"/>
    <lineage>
        <taxon>unclassified sequences</taxon>
        <taxon>metagenomes</taxon>
        <taxon>ecological metagenomes</taxon>
    </lineage>
</organism>
<dbReference type="EMBL" id="VSSQ01010332">
    <property type="protein sequence ID" value="MPM44056.1"/>
    <property type="molecule type" value="Genomic_DNA"/>
</dbReference>
<reference evidence="1" key="1">
    <citation type="submission" date="2019-08" db="EMBL/GenBank/DDBJ databases">
        <authorList>
            <person name="Kucharzyk K."/>
            <person name="Murdoch R.W."/>
            <person name="Higgins S."/>
            <person name="Loffler F."/>
        </authorList>
    </citation>
    <scope>NUCLEOTIDE SEQUENCE</scope>
</reference>
<protein>
    <submittedName>
        <fullName evidence="1">Uncharacterized protein</fullName>
    </submittedName>
</protein>
<name>A0A644ZTI3_9ZZZZ</name>
<evidence type="ECO:0000313" key="1">
    <source>
        <dbReference type="EMBL" id="MPM44056.1"/>
    </source>
</evidence>
<comment type="caution">
    <text evidence="1">The sequence shown here is derived from an EMBL/GenBank/DDBJ whole genome shotgun (WGS) entry which is preliminary data.</text>
</comment>
<gene>
    <name evidence="1" type="ORF">SDC9_90734</name>
</gene>
<sequence length="122" mass="13223">MDATSVCQVIALLLVEGFQVGDVLEEVCIQLSALQSFIGGHIIGELPYLEGVPFLSQILNHETEESGMGFGGCSNKNGLGVGFFLGASCEQGCSDQQYYEKAYNLFHTLLLLSPVGERYVLR</sequence>
<accession>A0A644ZTI3</accession>
<proteinExistence type="predicted"/>